<dbReference type="Proteomes" id="UP001139981">
    <property type="component" value="Unassembled WGS sequence"/>
</dbReference>
<accession>A0ACC1M5K7</accession>
<evidence type="ECO:0000313" key="2">
    <source>
        <dbReference type="Proteomes" id="UP001139981"/>
    </source>
</evidence>
<gene>
    <name evidence="1" type="primary">MRM1</name>
    <name evidence="1" type="ORF">IWW38_001855</name>
</gene>
<protein>
    <submittedName>
        <fullName evidence="1">Ribose methyltransferase</fullName>
    </submittedName>
</protein>
<evidence type="ECO:0000313" key="1">
    <source>
        <dbReference type="EMBL" id="KAJ2897002.1"/>
    </source>
</evidence>
<organism evidence="1 2">
    <name type="scientific">Coemansia aciculifera</name>
    <dbReference type="NCBI Taxonomy" id="417176"/>
    <lineage>
        <taxon>Eukaryota</taxon>
        <taxon>Fungi</taxon>
        <taxon>Fungi incertae sedis</taxon>
        <taxon>Zoopagomycota</taxon>
        <taxon>Kickxellomycotina</taxon>
        <taxon>Kickxellomycetes</taxon>
        <taxon>Kickxellales</taxon>
        <taxon>Kickxellaceae</taxon>
        <taxon>Coemansia</taxon>
    </lineage>
</organism>
<comment type="caution">
    <text evidence="1">The sequence shown here is derived from an EMBL/GenBank/DDBJ whole genome shotgun (WGS) entry which is preliminary data.</text>
</comment>
<name>A0ACC1M5K7_9FUNG</name>
<keyword evidence="1" id="KW-0489">Methyltransferase</keyword>
<keyword evidence="1" id="KW-0808">Transferase</keyword>
<keyword evidence="2" id="KW-1185">Reference proteome</keyword>
<dbReference type="EMBL" id="JANBVB010000152">
    <property type="protein sequence ID" value="KAJ2897002.1"/>
    <property type="molecule type" value="Genomic_DNA"/>
</dbReference>
<proteinExistence type="predicted"/>
<reference evidence="1" key="1">
    <citation type="submission" date="2022-07" db="EMBL/GenBank/DDBJ databases">
        <title>Phylogenomic reconstructions and comparative analyses of Kickxellomycotina fungi.</title>
        <authorList>
            <person name="Reynolds N.K."/>
            <person name="Stajich J.E."/>
            <person name="Barry K."/>
            <person name="Grigoriev I.V."/>
            <person name="Crous P."/>
            <person name="Smith M.E."/>
        </authorList>
    </citation>
    <scope>NUCLEOTIDE SEQUENCE</scope>
    <source>
        <strain evidence="1">CBS 190363</strain>
    </source>
</reference>
<sequence>MFAPRANAHLCSKLRISTGSLSSHRCYAYVRPNPVVTPGKAPKPKHGHPVKLKFKTKGSRGITLANTNMELLYGNSPIRAALQQGRREIYGLYYQGGFMGDEPRTEMNELISMAKAQAVPVTDVSKSDMTAAIYGANHQGILLKVSRTDAARLRQLGPLVNGRYSAELATGVVELEPRRKFPLLVCLEGIQDERNLGSIIRTALFFGADGVLMSGRDACRPSPIVSKTSAGAMECLAMYRSDRLPVLLSKARQNGWSVVCTAVRESANGSDECSPLDRISNLSGPTLLVLGSEGRGVTPALQDLSDIDVHIPMRSDIPSYIDSLNVGVAAGVILSALKFAGE</sequence>